<dbReference type="Pfam" id="PF00632">
    <property type="entry name" value="HECT"/>
    <property type="match status" value="1"/>
</dbReference>
<evidence type="ECO:0000256" key="5">
    <source>
        <dbReference type="PROSITE-ProRule" id="PRU00104"/>
    </source>
</evidence>
<keyword evidence="4 5" id="KW-0833">Ubl conjugation pathway</keyword>
<dbReference type="PANTHER" id="PTHR45700:SF8">
    <property type="entry name" value="HECT-TYPE E3 UBIQUITIN TRANSFERASE"/>
    <property type="match status" value="1"/>
</dbReference>
<dbReference type="eggNOG" id="KOG0941">
    <property type="taxonomic scope" value="Eukaryota"/>
</dbReference>
<gene>
    <name evidence="7" type="ORF">CL6EHI_187180</name>
</gene>
<protein>
    <recommendedName>
        <fullName evidence="2">HECT-type E3 ubiquitin transferase</fullName>
        <ecNumber evidence="2">2.3.2.26</ecNumber>
    </recommendedName>
</protein>
<sequence>MEISEDELQTRMDNITHSIKEGCGNPMCNNTYCKSNPEHCSISENEMGDFVVLTAINEYKECCKFITPKQIYSMTPNDVFQLPIEAYLNDSSLKASFRDFPDNCNSRPKGFEYINHQSIFLFMNFLFNVSNPETIKKVFNSISLVQLEQRLLFLCVPYQTKYHDDYGYLFKLITENPINKEVIHQFLCQMSPEHLRQVHFLVHSFLDEMFKKGSVQRSKKYPFMIYALRLFKILYEMNIANEFIDYKSFYVYSINIKREWSDDFDLFFQNKEGLLSYSFIIELYTRVLVVHEENRCEQQLTLSGAIQNDFFELFNPYLELRIDRDNLLLSSLNSLVNKRPIDLKKELKIKFIGEVGVDQGGVSKEWFSLIVKELFKVDFGMFTYNNKTRQFWFCSFADDLQDFKLIGIVLGLAIYNNIILDISFPSILYKKLLDIPLTFDDYNILDPEVYNSLIQLKEMSKVDDVSSLQLTFEAVQNYFDENRSYELIPGGRDIIVTNENLQLYLDRYADFYCTSSVQKQFDAFKQGFRQVVSSPLLLSMRPEELELVICGTKEYDFDALERNAKYKDYNPNSPQIKYFWEIAKSLTLEQKKKLLIFVTSNDRVPVGGLGNLIFFIDRYGDPEKFPTASTCFNALHLPPYKNKEIMKEKLLFAIENAVGFGLA</sequence>
<evidence type="ECO:0000256" key="2">
    <source>
        <dbReference type="ARBA" id="ARBA00012485"/>
    </source>
</evidence>
<dbReference type="VEuPathDB" id="AmoebaDB:EHI8A_002580"/>
<dbReference type="GO" id="GO:0016874">
    <property type="term" value="F:ligase activity"/>
    <property type="evidence" value="ECO:0007669"/>
    <property type="project" value="UniProtKB-KW"/>
</dbReference>
<reference evidence="7 8" key="1">
    <citation type="submission" date="2016-05" db="EMBL/GenBank/DDBJ databases">
        <title>First whole genome sequencing of Entamoeba histolytica HM1:IMSS-clone-6.</title>
        <authorList>
            <person name="Mukherjee Avik.K."/>
            <person name="Izumyama S."/>
            <person name="Nakada-Tsukui K."/>
            <person name="Nozaki T."/>
        </authorList>
    </citation>
    <scope>NUCLEOTIDE SEQUENCE [LARGE SCALE GENOMIC DNA]</scope>
    <source>
        <strain evidence="7 8">HM1:IMSS clone 6</strain>
    </source>
</reference>
<dbReference type="PROSITE" id="PS50237">
    <property type="entry name" value="HECT"/>
    <property type="match status" value="1"/>
</dbReference>
<proteinExistence type="predicted"/>
<dbReference type="SUPFAM" id="SSF56204">
    <property type="entry name" value="Hect, E3 ligase catalytic domain"/>
    <property type="match status" value="1"/>
</dbReference>
<comment type="catalytic activity">
    <reaction evidence="1">
        <text>S-ubiquitinyl-[E2 ubiquitin-conjugating enzyme]-L-cysteine + [acceptor protein]-L-lysine = [E2 ubiquitin-conjugating enzyme]-L-cysteine + N(6)-ubiquitinyl-[acceptor protein]-L-lysine.</text>
        <dbReference type="EC" id="2.3.2.26"/>
    </reaction>
</comment>
<dbReference type="SMART" id="SM00119">
    <property type="entry name" value="HECTc"/>
    <property type="match status" value="1"/>
</dbReference>
<dbReference type="FunFam" id="3.30.2410.10:FF:000003">
    <property type="entry name" value="probable E3 ubiquitin-protein ligase HERC4 isoform X1"/>
    <property type="match status" value="1"/>
</dbReference>
<dbReference type="Gene3D" id="3.30.2160.10">
    <property type="entry name" value="Hect, E3 ligase catalytic domain"/>
    <property type="match status" value="1"/>
</dbReference>
<accession>A0A175JGH4</accession>
<name>A0A175JGH4_ENTHI</name>
<dbReference type="InterPro" id="IPR000569">
    <property type="entry name" value="HECT_dom"/>
</dbReference>
<dbReference type="Proteomes" id="UP000078387">
    <property type="component" value="Unassembled WGS sequence"/>
</dbReference>
<feature type="active site" description="Glycyl thioester intermediate" evidence="5">
    <location>
        <position position="631"/>
    </location>
</feature>
<dbReference type="GO" id="GO:0000209">
    <property type="term" value="P:protein polyubiquitination"/>
    <property type="evidence" value="ECO:0007669"/>
    <property type="project" value="InterPro"/>
</dbReference>
<dbReference type="Gene3D" id="3.30.2410.10">
    <property type="entry name" value="Hect, E3 ligase catalytic domain"/>
    <property type="match status" value="1"/>
</dbReference>
<keyword evidence="7" id="KW-0436">Ligase</keyword>
<evidence type="ECO:0000256" key="3">
    <source>
        <dbReference type="ARBA" id="ARBA00022679"/>
    </source>
</evidence>
<dbReference type="EMBL" id="BDEQ01000001">
    <property type="protein sequence ID" value="GAT92791.1"/>
    <property type="molecule type" value="Genomic_DNA"/>
</dbReference>
<dbReference type="InterPro" id="IPR035983">
    <property type="entry name" value="Hect_E3_ubiquitin_ligase"/>
</dbReference>
<dbReference type="VEuPathDB" id="AmoebaDB:KM1_015260"/>
<dbReference type="CDD" id="cd00078">
    <property type="entry name" value="HECTc"/>
    <property type="match status" value="1"/>
</dbReference>
<dbReference type="EC" id="2.3.2.26" evidence="2"/>
<organism evidence="7 8">
    <name type="scientific">Entamoeba histolytica</name>
    <dbReference type="NCBI Taxonomy" id="5759"/>
    <lineage>
        <taxon>Eukaryota</taxon>
        <taxon>Amoebozoa</taxon>
        <taxon>Evosea</taxon>
        <taxon>Archamoebae</taxon>
        <taxon>Mastigamoebida</taxon>
        <taxon>Entamoebidae</taxon>
        <taxon>Entamoeba</taxon>
    </lineage>
</organism>
<comment type="caution">
    <text evidence="7">The sequence shown here is derived from an EMBL/GenBank/DDBJ whole genome shotgun (WGS) entry which is preliminary data.</text>
</comment>
<feature type="domain" description="HECT" evidence="6">
    <location>
        <begin position="339"/>
        <end position="663"/>
    </location>
</feature>
<evidence type="ECO:0000256" key="1">
    <source>
        <dbReference type="ARBA" id="ARBA00000885"/>
    </source>
</evidence>
<keyword evidence="3" id="KW-0808">Transferase</keyword>
<evidence type="ECO:0000256" key="4">
    <source>
        <dbReference type="ARBA" id="ARBA00022786"/>
    </source>
</evidence>
<dbReference type="PANTHER" id="PTHR45700">
    <property type="entry name" value="UBIQUITIN-PROTEIN LIGASE E3C"/>
    <property type="match status" value="1"/>
</dbReference>
<dbReference type="GO" id="GO:0061630">
    <property type="term" value="F:ubiquitin protein ligase activity"/>
    <property type="evidence" value="ECO:0007669"/>
    <property type="project" value="UniProtKB-EC"/>
</dbReference>
<dbReference type="Gene3D" id="3.90.1750.10">
    <property type="entry name" value="Hect, E3 ligase catalytic domains"/>
    <property type="match status" value="1"/>
</dbReference>
<evidence type="ECO:0000259" key="6">
    <source>
        <dbReference type="PROSITE" id="PS50237"/>
    </source>
</evidence>
<evidence type="ECO:0000313" key="8">
    <source>
        <dbReference type="Proteomes" id="UP000078387"/>
    </source>
</evidence>
<dbReference type="VEuPathDB" id="AmoebaDB:EHI8A_002570"/>
<dbReference type="VEuPathDB" id="AmoebaDB:EHI5A_003100"/>
<dbReference type="InterPro" id="IPR044611">
    <property type="entry name" value="E3A/B/C-like"/>
</dbReference>
<dbReference type="VEuPathDB" id="AmoebaDB:EHI_187180"/>
<dbReference type="VEuPathDB" id="AmoebaDB:EHI7A_004330"/>
<evidence type="ECO:0000313" key="7">
    <source>
        <dbReference type="EMBL" id="GAT92791.1"/>
    </source>
</evidence>
<dbReference type="AlphaFoldDB" id="A0A175JGH4"/>